<accession>A0A1G6WGF8</accession>
<feature type="binding site" evidence="6 7">
    <location>
        <position position="184"/>
    </location>
    <ligand>
        <name>FMN</name>
        <dbReference type="ChEBI" id="CHEBI:58210"/>
    </ligand>
</feature>
<comment type="subunit">
    <text evidence="6">Homodimer.</text>
</comment>
<comment type="pathway">
    <text evidence="6">Cofactor metabolism; pyridoxal 5'-phosphate salvage; pyridoxal 5'-phosphate from pyridoxamine 5'-phosphate: step 1/1.</text>
</comment>
<evidence type="ECO:0000256" key="3">
    <source>
        <dbReference type="ARBA" id="ARBA00022643"/>
    </source>
</evidence>
<feature type="binding site" evidence="6">
    <location>
        <position position="120"/>
    </location>
    <ligand>
        <name>substrate</name>
    </ligand>
</feature>
<protein>
    <recommendedName>
        <fullName evidence="6">Pyridoxine/pyridoxamine 5'-phosphate oxidase</fullName>
        <ecNumber evidence="6">1.4.3.5</ecNumber>
    </recommendedName>
    <alternativeName>
        <fullName evidence="6">PNP/PMP oxidase</fullName>
        <shortName evidence="6">PNPOx</shortName>
    </alternativeName>
    <alternativeName>
        <fullName evidence="6">Pyridoxal 5'-phosphate synthase</fullName>
    </alternativeName>
</protein>
<dbReference type="PROSITE" id="PS01064">
    <property type="entry name" value="PYRIDOX_OXIDASE"/>
    <property type="match status" value="1"/>
</dbReference>
<dbReference type="HAMAP" id="MF_01629">
    <property type="entry name" value="PdxH"/>
    <property type="match status" value="1"/>
</dbReference>
<evidence type="ECO:0000256" key="6">
    <source>
        <dbReference type="HAMAP-Rule" id="MF_01629"/>
    </source>
</evidence>
<comment type="function">
    <text evidence="6">Catalyzes the oxidation of either pyridoxine 5'-phosphate (PNP) or pyridoxamine 5'-phosphate (PMP) into pyridoxal 5'-phosphate (PLP).</text>
</comment>
<evidence type="ECO:0000256" key="7">
    <source>
        <dbReference type="PIRSR" id="PIRSR000190-2"/>
    </source>
</evidence>
<keyword evidence="2 6" id="KW-0285">Flavoprotein</keyword>
<sequence>MSSLIVSDPYALFQAWMEEAEQSEPNDPNAVALATATADGRPSVRMVLLKGVVEEPGPTGGFVFYTNMDSRKGENLRANARAGLCFHWKSLKRQVRVEGPVMSVSEEEADAYFASRARDSRIGAWASQQSRPLGERLELESRIAKYAARFGVGPVPRPPWWTGARVIPERIEFWRDRPFRLHDRVEYTWDGAAWHTQRLYP</sequence>
<organism evidence="10 11">
    <name type="scientific">Rhodospira trueperi</name>
    <dbReference type="NCBI Taxonomy" id="69960"/>
    <lineage>
        <taxon>Bacteria</taxon>
        <taxon>Pseudomonadati</taxon>
        <taxon>Pseudomonadota</taxon>
        <taxon>Alphaproteobacteria</taxon>
        <taxon>Rhodospirillales</taxon>
        <taxon>Rhodospirillaceae</taxon>
        <taxon>Rhodospira</taxon>
    </lineage>
</organism>
<feature type="binding site" evidence="6">
    <location>
        <position position="50"/>
    </location>
    <ligand>
        <name>substrate</name>
    </ligand>
</feature>
<dbReference type="UniPathway" id="UPA01068">
    <property type="reaction ID" value="UER00304"/>
</dbReference>
<feature type="binding site" evidence="6 7">
    <location>
        <begin position="129"/>
        <end position="130"/>
    </location>
    <ligand>
        <name>FMN</name>
        <dbReference type="ChEBI" id="CHEBI:58210"/>
    </ligand>
</feature>
<evidence type="ECO:0000259" key="9">
    <source>
        <dbReference type="Pfam" id="PF10590"/>
    </source>
</evidence>
<dbReference type="Pfam" id="PF01243">
    <property type="entry name" value="PNPOx_N"/>
    <property type="match status" value="1"/>
</dbReference>
<comment type="catalytic activity">
    <reaction evidence="6">
        <text>pyridoxine 5'-phosphate + O2 = pyridoxal 5'-phosphate + H2O2</text>
        <dbReference type="Rhea" id="RHEA:15149"/>
        <dbReference type="ChEBI" id="CHEBI:15379"/>
        <dbReference type="ChEBI" id="CHEBI:16240"/>
        <dbReference type="ChEBI" id="CHEBI:58589"/>
        <dbReference type="ChEBI" id="CHEBI:597326"/>
        <dbReference type="EC" id="1.4.3.5"/>
    </reaction>
</comment>
<evidence type="ECO:0000259" key="8">
    <source>
        <dbReference type="Pfam" id="PF01243"/>
    </source>
</evidence>
<dbReference type="NCBIfam" id="TIGR00558">
    <property type="entry name" value="pdxH"/>
    <property type="match status" value="1"/>
</dbReference>
<feature type="binding site" evidence="6 7">
    <location>
        <position position="72"/>
    </location>
    <ligand>
        <name>FMN</name>
        <dbReference type="ChEBI" id="CHEBI:58210"/>
    </ligand>
</feature>
<feature type="binding site" evidence="6">
    <location>
        <begin position="180"/>
        <end position="182"/>
    </location>
    <ligand>
        <name>substrate</name>
    </ligand>
</feature>
<dbReference type="InterPro" id="IPR019740">
    <property type="entry name" value="Pyridox_Oxase_CS"/>
</dbReference>
<dbReference type="RefSeq" id="WP_092780583.1">
    <property type="nucleotide sequence ID" value="NZ_FNAP01000001.1"/>
</dbReference>
<evidence type="ECO:0000256" key="5">
    <source>
        <dbReference type="ARBA" id="ARBA00023096"/>
    </source>
</evidence>
<feature type="domain" description="Pyridoxamine 5'-phosphate oxidase N-terminal" evidence="8">
    <location>
        <begin position="18"/>
        <end position="146"/>
    </location>
</feature>
<dbReference type="SUPFAM" id="SSF50475">
    <property type="entry name" value="FMN-binding split barrel"/>
    <property type="match status" value="1"/>
</dbReference>
<dbReference type="GO" id="GO:0004733">
    <property type="term" value="F:pyridoxamine phosphate oxidase activity"/>
    <property type="evidence" value="ECO:0007669"/>
    <property type="project" value="UniProtKB-UniRule"/>
</dbReference>
<dbReference type="EC" id="1.4.3.5" evidence="6"/>
<keyword evidence="5 6" id="KW-0664">Pyridoxine biosynthesis</keyword>
<keyword evidence="4 6" id="KW-0560">Oxidoreductase</keyword>
<dbReference type="Proteomes" id="UP000199412">
    <property type="component" value="Unassembled WGS sequence"/>
</dbReference>
<name>A0A1G6WGF8_9PROT</name>
<dbReference type="InterPro" id="IPR011576">
    <property type="entry name" value="Pyridox_Oxase_N"/>
</dbReference>
<comment type="similarity">
    <text evidence="1 6">Belongs to the pyridoxamine 5'-phosphate oxidase family.</text>
</comment>
<feature type="binding site" evidence="6">
    <location>
        <position position="112"/>
    </location>
    <ligand>
        <name>substrate</name>
    </ligand>
</feature>
<dbReference type="EMBL" id="FNAP01000001">
    <property type="protein sequence ID" value="SDD64317.1"/>
    <property type="molecule type" value="Genomic_DNA"/>
</dbReference>
<comment type="catalytic activity">
    <reaction evidence="6">
        <text>pyridoxamine 5'-phosphate + O2 + H2O = pyridoxal 5'-phosphate + H2O2 + NH4(+)</text>
        <dbReference type="Rhea" id="RHEA:15817"/>
        <dbReference type="ChEBI" id="CHEBI:15377"/>
        <dbReference type="ChEBI" id="CHEBI:15379"/>
        <dbReference type="ChEBI" id="CHEBI:16240"/>
        <dbReference type="ChEBI" id="CHEBI:28938"/>
        <dbReference type="ChEBI" id="CHEBI:58451"/>
        <dbReference type="ChEBI" id="CHEBI:597326"/>
        <dbReference type="EC" id="1.4.3.5"/>
    </reaction>
</comment>
<keyword evidence="11" id="KW-1185">Reference proteome</keyword>
<feature type="binding site" evidence="6 7">
    <location>
        <position position="174"/>
    </location>
    <ligand>
        <name>FMN</name>
        <dbReference type="ChEBI" id="CHEBI:58210"/>
    </ligand>
</feature>
<gene>
    <name evidence="6" type="primary">pdxH</name>
    <name evidence="10" type="ORF">SAMN05421720_101128</name>
</gene>
<dbReference type="InterPro" id="IPR012349">
    <property type="entry name" value="Split_barrel_FMN-bd"/>
</dbReference>
<keyword evidence="3 6" id="KW-0288">FMN</keyword>
<evidence type="ECO:0000256" key="4">
    <source>
        <dbReference type="ARBA" id="ARBA00023002"/>
    </source>
</evidence>
<dbReference type="GO" id="GO:0008615">
    <property type="term" value="P:pyridoxine biosynthetic process"/>
    <property type="evidence" value="ECO:0007669"/>
    <property type="project" value="UniProtKB-UniRule"/>
</dbReference>
<proteinExistence type="inferred from homology"/>
<feature type="binding site" evidence="6 7">
    <location>
        <begin position="65"/>
        <end position="66"/>
    </location>
    <ligand>
        <name>FMN</name>
        <dbReference type="ChEBI" id="CHEBI:58210"/>
    </ligand>
</feature>
<dbReference type="NCBIfam" id="NF004231">
    <property type="entry name" value="PRK05679.1"/>
    <property type="match status" value="1"/>
</dbReference>
<feature type="domain" description="Pyridoxine 5'-phosphate oxidase dimerisation C-terminal" evidence="9">
    <location>
        <begin position="161"/>
        <end position="201"/>
    </location>
</feature>
<feature type="binding site" evidence="6 7">
    <location>
        <position position="71"/>
    </location>
    <ligand>
        <name>FMN</name>
        <dbReference type="ChEBI" id="CHEBI:58210"/>
    </ligand>
</feature>
<dbReference type="OrthoDB" id="9780392at2"/>
<feature type="binding site" evidence="6 7">
    <location>
        <begin position="45"/>
        <end position="50"/>
    </location>
    <ligand>
        <name>FMN</name>
        <dbReference type="ChEBI" id="CHEBI:58210"/>
    </ligand>
</feature>
<reference evidence="10 11" key="1">
    <citation type="submission" date="2016-10" db="EMBL/GenBank/DDBJ databases">
        <authorList>
            <person name="de Groot N.N."/>
        </authorList>
    </citation>
    <scope>NUCLEOTIDE SEQUENCE [LARGE SCALE GENOMIC DNA]</scope>
    <source>
        <strain evidence="10 11">ATCC 700224</strain>
    </source>
</reference>
<evidence type="ECO:0000313" key="11">
    <source>
        <dbReference type="Proteomes" id="UP000199412"/>
    </source>
</evidence>
<dbReference type="PANTHER" id="PTHR10851">
    <property type="entry name" value="PYRIDOXINE-5-PHOSPHATE OXIDASE"/>
    <property type="match status" value="1"/>
</dbReference>
<feature type="binding site" evidence="6 7">
    <location>
        <position position="94"/>
    </location>
    <ligand>
        <name>FMN</name>
        <dbReference type="ChEBI" id="CHEBI:58210"/>
    </ligand>
</feature>
<dbReference type="Gene3D" id="2.30.110.10">
    <property type="entry name" value="Electron Transport, Fmn-binding Protein, Chain A"/>
    <property type="match status" value="1"/>
</dbReference>
<comment type="pathway">
    <text evidence="6">Cofactor metabolism; pyridoxal 5'-phosphate salvage; pyridoxal 5'-phosphate from pyridoxine 5'-phosphate: step 1/1.</text>
</comment>
<dbReference type="Pfam" id="PF10590">
    <property type="entry name" value="PNP_phzG_C"/>
    <property type="match status" value="1"/>
</dbReference>
<dbReference type="InterPro" id="IPR019576">
    <property type="entry name" value="Pyridoxamine_oxidase_dimer_C"/>
</dbReference>
<dbReference type="AlphaFoldDB" id="A0A1G6WGF8"/>
<dbReference type="PIRSF" id="PIRSF000190">
    <property type="entry name" value="Pyd_amn-ph_oxd"/>
    <property type="match status" value="1"/>
</dbReference>
<evidence type="ECO:0000256" key="1">
    <source>
        <dbReference type="ARBA" id="ARBA00007301"/>
    </source>
</evidence>
<evidence type="ECO:0000313" key="10">
    <source>
        <dbReference type="EMBL" id="SDD64317.1"/>
    </source>
</evidence>
<dbReference type="InterPro" id="IPR000659">
    <property type="entry name" value="Pyridox_Oxase"/>
</dbReference>
<comment type="cofactor">
    <cofactor evidence="6 7">
        <name>FMN</name>
        <dbReference type="ChEBI" id="CHEBI:58210"/>
    </cofactor>
    <text evidence="6 7">Binds 1 FMN per subunit.</text>
</comment>
<dbReference type="STRING" id="69960.SAMN05421720_101128"/>
<dbReference type="GO" id="GO:0010181">
    <property type="term" value="F:FMN binding"/>
    <property type="evidence" value="ECO:0007669"/>
    <property type="project" value="UniProtKB-UniRule"/>
</dbReference>
<evidence type="ECO:0000256" key="2">
    <source>
        <dbReference type="ARBA" id="ARBA00022630"/>
    </source>
</evidence>
<feature type="binding site" evidence="6">
    <location>
        <position position="116"/>
    </location>
    <ligand>
        <name>substrate</name>
    </ligand>
</feature>
<dbReference type="PANTHER" id="PTHR10851:SF0">
    <property type="entry name" value="PYRIDOXINE-5'-PHOSPHATE OXIDASE"/>
    <property type="match status" value="1"/>
</dbReference>